<keyword evidence="8 9" id="KW-0472">Membrane</keyword>
<keyword evidence="3 9" id="KW-1003">Cell membrane</keyword>
<comment type="caution">
    <text evidence="12">The sequence shown here is derived from an EMBL/GenBank/DDBJ whole genome shotgun (WGS) entry which is preliminary data.</text>
</comment>
<dbReference type="OrthoDB" id="9816005at2"/>
<feature type="compositionally biased region" description="Low complexity" evidence="10">
    <location>
        <begin position="92"/>
        <end position="112"/>
    </location>
</feature>
<feature type="region of interest" description="Disordered" evidence="10">
    <location>
        <begin position="91"/>
        <end position="118"/>
    </location>
</feature>
<dbReference type="GO" id="GO:0033281">
    <property type="term" value="C:TAT protein transport complex"/>
    <property type="evidence" value="ECO:0007669"/>
    <property type="project" value="UniProtKB-UniRule"/>
</dbReference>
<evidence type="ECO:0000256" key="11">
    <source>
        <dbReference type="SAM" id="Phobius"/>
    </source>
</evidence>
<evidence type="ECO:0000313" key="12">
    <source>
        <dbReference type="EMBL" id="TFZ84124.1"/>
    </source>
</evidence>
<feature type="transmembrane region" description="Helical" evidence="11">
    <location>
        <begin position="6"/>
        <end position="22"/>
    </location>
</feature>
<dbReference type="Gene3D" id="1.20.5.3310">
    <property type="match status" value="1"/>
</dbReference>
<evidence type="ECO:0000256" key="1">
    <source>
        <dbReference type="ARBA" id="ARBA00004167"/>
    </source>
</evidence>
<comment type="subcellular location">
    <subcellularLocation>
        <location evidence="9">Cell membrane</location>
        <topology evidence="9">Single-pass membrane protein</topology>
    </subcellularLocation>
    <subcellularLocation>
        <location evidence="1">Membrane</location>
        <topology evidence="1">Single-pass membrane protein</topology>
    </subcellularLocation>
</comment>
<comment type="similarity">
    <text evidence="9">Belongs to the TatB family.</text>
</comment>
<dbReference type="InterPro" id="IPR018448">
    <property type="entry name" value="TatB"/>
</dbReference>
<dbReference type="RefSeq" id="WP_135280484.1">
    <property type="nucleotide sequence ID" value="NZ_SRIO01000001.1"/>
</dbReference>
<dbReference type="InterPro" id="IPR003369">
    <property type="entry name" value="TatA/B/E"/>
</dbReference>
<dbReference type="Proteomes" id="UP000297890">
    <property type="component" value="Unassembled WGS sequence"/>
</dbReference>
<reference evidence="12 13" key="1">
    <citation type="journal article" date="2019" name="ISME J.">
        <title>Candidatus Macondimonas diazotrophica, a novel gammaproteobacterial genus dominating crude-oil-contaminated coastal sediments.</title>
        <authorList>
            <person name="Karthikeyan S."/>
            <person name="Konstantinidis K."/>
        </authorList>
    </citation>
    <scope>NUCLEOTIDE SEQUENCE [LARGE SCALE GENOMIC DNA]</scope>
    <source>
        <strain evidence="12 13">KTK01</strain>
    </source>
</reference>
<evidence type="ECO:0000256" key="9">
    <source>
        <dbReference type="HAMAP-Rule" id="MF_00237"/>
    </source>
</evidence>
<keyword evidence="5 9" id="KW-0653">Protein transport</keyword>
<keyword evidence="13" id="KW-1185">Reference proteome</keyword>
<organism evidence="12 13">
    <name type="scientific">Candidatus Macondimonas diazotrophica</name>
    <dbReference type="NCBI Taxonomy" id="2305248"/>
    <lineage>
        <taxon>Bacteria</taxon>
        <taxon>Pseudomonadati</taxon>
        <taxon>Pseudomonadota</taxon>
        <taxon>Gammaproteobacteria</taxon>
        <taxon>Chromatiales</taxon>
        <taxon>Ectothiorhodospiraceae</taxon>
        <taxon>Candidatus Macondimonas</taxon>
    </lineage>
</organism>
<keyword evidence="2 9" id="KW-0813">Transport</keyword>
<dbReference type="AlphaFoldDB" id="A0A4Z0FCY1"/>
<dbReference type="PANTHER" id="PTHR33162">
    <property type="entry name" value="SEC-INDEPENDENT PROTEIN TRANSLOCASE PROTEIN TATA, CHLOROPLASTIC"/>
    <property type="match status" value="1"/>
</dbReference>
<dbReference type="EMBL" id="SRIO01000001">
    <property type="protein sequence ID" value="TFZ84124.1"/>
    <property type="molecule type" value="Genomic_DNA"/>
</dbReference>
<protein>
    <recommendedName>
        <fullName evidence="9">Sec-independent protein translocase protein TatB</fullName>
    </recommendedName>
</protein>
<gene>
    <name evidence="9 12" type="primary">tatB</name>
    <name evidence="12" type="ORF">E4680_00885</name>
</gene>
<dbReference type="PANTHER" id="PTHR33162:SF1">
    <property type="entry name" value="SEC-INDEPENDENT PROTEIN TRANSLOCASE PROTEIN TATA, CHLOROPLASTIC"/>
    <property type="match status" value="1"/>
</dbReference>
<evidence type="ECO:0000256" key="10">
    <source>
        <dbReference type="SAM" id="MobiDB-lite"/>
    </source>
</evidence>
<sequence length="118" mass="13153">MFDIGFWELVLVFVMALVVLGPERLPAAARQMGYWVRRIRGLAHVAQQELERELKVSELRQQLKDNPDLHNLRGIRDELRSLDAMAGRSIQPPAVSAAEEAEIPAASAPDAANQDSRP</sequence>
<proteinExistence type="inferred from homology"/>
<dbReference type="NCBIfam" id="TIGR01410">
    <property type="entry name" value="tatB"/>
    <property type="match status" value="1"/>
</dbReference>
<dbReference type="HAMAP" id="MF_00237">
    <property type="entry name" value="TatB"/>
    <property type="match status" value="1"/>
</dbReference>
<keyword evidence="7 9" id="KW-0811">Translocation</keyword>
<dbReference type="GO" id="GO:0008320">
    <property type="term" value="F:protein transmembrane transporter activity"/>
    <property type="evidence" value="ECO:0007669"/>
    <property type="project" value="UniProtKB-UniRule"/>
</dbReference>
<evidence type="ECO:0000256" key="4">
    <source>
        <dbReference type="ARBA" id="ARBA00022692"/>
    </source>
</evidence>
<accession>A0A4Z0FCY1</accession>
<keyword evidence="4 9" id="KW-0812">Transmembrane</keyword>
<evidence type="ECO:0000313" key="13">
    <source>
        <dbReference type="Proteomes" id="UP000297890"/>
    </source>
</evidence>
<dbReference type="GO" id="GO:0043953">
    <property type="term" value="P:protein transport by the Tat complex"/>
    <property type="evidence" value="ECO:0007669"/>
    <property type="project" value="UniProtKB-UniRule"/>
</dbReference>
<evidence type="ECO:0000256" key="8">
    <source>
        <dbReference type="ARBA" id="ARBA00023136"/>
    </source>
</evidence>
<evidence type="ECO:0000256" key="6">
    <source>
        <dbReference type="ARBA" id="ARBA00022989"/>
    </source>
</evidence>
<comment type="subunit">
    <text evidence="9">The Tat system comprises two distinct complexes: a TatABC complex, containing multiple copies of TatA, TatB and TatC subunits, and a separate TatA complex, containing only TatA subunits. Substrates initially bind to the TatABC complex, which probably triggers association of the separate TatA complex to form the active translocon.</text>
</comment>
<evidence type="ECO:0000256" key="5">
    <source>
        <dbReference type="ARBA" id="ARBA00022927"/>
    </source>
</evidence>
<evidence type="ECO:0000256" key="3">
    <source>
        <dbReference type="ARBA" id="ARBA00022475"/>
    </source>
</evidence>
<dbReference type="Pfam" id="PF02416">
    <property type="entry name" value="TatA_B_E"/>
    <property type="match status" value="1"/>
</dbReference>
<keyword evidence="6 9" id="KW-1133">Transmembrane helix</keyword>
<dbReference type="PRINTS" id="PR01506">
    <property type="entry name" value="TATBPROTEIN"/>
</dbReference>
<evidence type="ECO:0000256" key="7">
    <source>
        <dbReference type="ARBA" id="ARBA00023010"/>
    </source>
</evidence>
<comment type="function">
    <text evidence="9">Part of the twin-arginine translocation (Tat) system that transports large folded proteins containing a characteristic twin-arginine motif in their signal peptide across membranes. Together with TatC, TatB is part of a receptor directly interacting with Tat signal peptides. TatB may form an oligomeric binding site that transiently accommodates folded Tat precursor proteins before their translocation.</text>
</comment>
<evidence type="ECO:0000256" key="2">
    <source>
        <dbReference type="ARBA" id="ARBA00022448"/>
    </source>
</evidence>
<name>A0A4Z0FCY1_9GAMM</name>